<feature type="compositionally biased region" description="Gly residues" evidence="1">
    <location>
        <begin position="203"/>
        <end position="212"/>
    </location>
</feature>
<gene>
    <name evidence="2" type="ORF">BC936DRAFT_142487</name>
</gene>
<feature type="compositionally biased region" description="Low complexity" evidence="1">
    <location>
        <begin position="98"/>
        <end position="111"/>
    </location>
</feature>
<evidence type="ECO:0000313" key="3">
    <source>
        <dbReference type="Proteomes" id="UP000268093"/>
    </source>
</evidence>
<feature type="compositionally biased region" description="Basic and acidic residues" evidence="1">
    <location>
        <begin position="236"/>
        <end position="255"/>
    </location>
</feature>
<feature type="region of interest" description="Disordered" evidence="1">
    <location>
        <begin position="73"/>
        <end position="125"/>
    </location>
</feature>
<dbReference type="AlphaFoldDB" id="A0A433DF48"/>
<dbReference type="Proteomes" id="UP000268093">
    <property type="component" value="Unassembled WGS sequence"/>
</dbReference>
<proteinExistence type="predicted"/>
<name>A0A433DF48_9FUNG</name>
<dbReference type="EMBL" id="RBNI01002286">
    <property type="protein sequence ID" value="RUP49458.1"/>
    <property type="molecule type" value="Genomic_DNA"/>
</dbReference>
<feature type="region of interest" description="Disordered" evidence="1">
    <location>
        <begin position="140"/>
        <end position="159"/>
    </location>
</feature>
<protein>
    <submittedName>
        <fullName evidence="2">Uncharacterized protein</fullName>
    </submittedName>
</protein>
<evidence type="ECO:0000313" key="2">
    <source>
        <dbReference type="EMBL" id="RUP49458.1"/>
    </source>
</evidence>
<comment type="caution">
    <text evidence="2">The sequence shown here is derived from an EMBL/GenBank/DDBJ whole genome shotgun (WGS) entry which is preliminary data.</text>
</comment>
<organism evidence="2 3">
    <name type="scientific">Jimgerdemannia flammicorona</name>
    <dbReference type="NCBI Taxonomy" id="994334"/>
    <lineage>
        <taxon>Eukaryota</taxon>
        <taxon>Fungi</taxon>
        <taxon>Fungi incertae sedis</taxon>
        <taxon>Mucoromycota</taxon>
        <taxon>Mucoromycotina</taxon>
        <taxon>Endogonomycetes</taxon>
        <taxon>Endogonales</taxon>
        <taxon>Endogonaceae</taxon>
        <taxon>Jimgerdemannia</taxon>
    </lineage>
</organism>
<reference evidence="2 3" key="1">
    <citation type="journal article" date="2018" name="New Phytol.">
        <title>Phylogenomics of Endogonaceae and evolution of mycorrhizas within Mucoromycota.</title>
        <authorList>
            <person name="Chang Y."/>
            <person name="Desiro A."/>
            <person name="Na H."/>
            <person name="Sandor L."/>
            <person name="Lipzen A."/>
            <person name="Clum A."/>
            <person name="Barry K."/>
            <person name="Grigoriev I.V."/>
            <person name="Martin F.M."/>
            <person name="Stajich J.E."/>
            <person name="Smith M.E."/>
            <person name="Bonito G."/>
            <person name="Spatafora J.W."/>
        </authorList>
    </citation>
    <scope>NUCLEOTIDE SEQUENCE [LARGE SCALE GENOMIC DNA]</scope>
    <source>
        <strain evidence="2 3">GMNB39</strain>
    </source>
</reference>
<feature type="region of interest" description="Disordered" evidence="1">
    <location>
        <begin position="179"/>
        <end position="268"/>
    </location>
</feature>
<accession>A0A433DF48</accession>
<evidence type="ECO:0000256" key="1">
    <source>
        <dbReference type="SAM" id="MobiDB-lite"/>
    </source>
</evidence>
<feature type="non-terminal residue" evidence="2">
    <location>
        <position position="352"/>
    </location>
</feature>
<keyword evidence="3" id="KW-1185">Reference proteome</keyword>
<sequence>MREVDGARKVVEGPSLVCDRILEELGARTVKELVEETWEGKVEVWNREGGLWIEKVDGEEGCGCECAEEGGDAAAEKDEDKSSSAAQAANEAVDEAADNTATKASASTSTSTRKRSRSDITTTTTTTDPASFFIVKRLKPTGIPTTRRNPHPPLHTSSRVGLTLTNVTPTTRSRLEFVHKPYRPAASRAGDAERRVPSEEGGGRNGGGGDGDGGMEEGHGGGEEKGKAGAQGVCWEEGRGGGEVGGKDLWSREVVGDGDDGEGSGGEILNGAVGVRTTFSWAHCARNGTPPTNFGRTRIRRAGAPLPSTSPFLPFPPQLLHCALAPSRLTLIIAGHVSGNKAQLHTAKRHNY</sequence>
<dbReference type="OrthoDB" id="16851at2759"/>
<feature type="compositionally biased region" description="Basic and acidic residues" evidence="1">
    <location>
        <begin position="190"/>
        <end position="202"/>
    </location>
</feature>
<feature type="compositionally biased region" description="Basic and acidic residues" evidence="1">
    <location>
        <begin position="216"/>
        <end position="227"/>
    </location>
</feature>